<reference evidence="2" key="1">
    <citation type="submission" date="2018-05" db="EMBL/GenBank/DDBJ databases">
        <authorList>
            <person name="Lanie J.A."/>
            <person name="Ng W.-L."/>
            <person name="Kazmierczak K.M."/>
            <person name="Andrzejewski T.M."/>
            <person name="Davidsen T.M."/>
            <person name="Wayne K.J."/>
            <person name="Tettelin H."/>
            <person name="Glass J.I."/>
            <person name="Rusch D."/>
            <person name="Podicherti R."/>
            <person name="Tsui H.-C.T."/>
            <person name="Winkler M.E."/>
        </authorList>
    </citation>
    <scope>NUCLEOTIDE SEQUENCE</scope>
</reference>
<feature type="non-terminal residue" evidence="2">
    <location>
        <position position="104"/>
    </location>
</feature>
<name>A0A381ZYR2_9ZZZZ</name>
<dbReference type="AlphaFoldDB" id="A0A381ZYR2"/>
<sequence>MRPVYLFFFIVSITATNPFNNSAFDNNESDWHEMFDGKTLDGWEMKIRGRKLGENFKNTFRVNDGAIAVSYDEYENFDQRYGHLFYTKKAFKNYHLKLDYRFVG</sequence>
<gene>
    <name evidence="2" type="ORF">METZ01_LOCUS146866</name>
</gene>
<dbReference type="InterPro" id="IPR010496">
    <property type="entry name" value="AL/BT2_dom"/>
</dbReference>
<protein>
    <recommendedName>
        <fullName evidence="1">3-keto-alpha-glucoside-1,2-lyase/3-keto-2-hydroxy-glucal hydratase domain-containing protein</fullName>
    </recommendedName>
</protein>
<proteinExistence type="predicted"/>
<feature type="domain" description="3-keto-alpha-glucoside-1,2-lyase/3-keto-2-hydroxy-glucal hydratase" evidence="1">
    <location>
        <begin position="30"/>
        <end position="102"/>
    </location>
</feature>
<dbReference type="EMBL" id="UINC01023075">
    <property type="protein sequence ID" value="SVA94012.1"/>
    <property type="molecule type" value="Genomic_DNA"/>
</dbReference>
<dbReference type="Gene3D" id="2.60.120.560">
    <property type="entry name" value="Exo-inulinase, domain 1"/>
    <property type="match status" value="1"/>
</dbReference>
<organism evidence="2">
    <name type="scientific">marine metagenome</name>
    <dbReference type="NCBI Taxonomy" id="408172"/>
    <lineage>
        <taxon>unclassified sequences</taxon>
        <taxon>metagenomes</taxon>
        <taxon>ecological metagenomes</taxon>
    </lineage>
</organism>
<accession>A0A381ZYR2</accession>
<dbReference type="GO" id="GO:0016787">
    <property type="term" value="F:hydrolase activity"/>
    <property type="evidence" value="ECO:0007669"/>
    <property type="project" value="InterPro"/>
</dbReference>
<evidence type="ECO:0000259" key="1">
    <source>
        <dbReference type="Pfam" id="PF06439"/>
    </source>
</evidence>
<dbReference type="Pfam" id="PF06439">
    <property type="entry name" value="3keto-disac_hyd"/>
    <property type="match status" value="1"/>
</dbReference>
<evidence type="ECO:0000313" key="2">
    <source>
        <dbReference type="EMBL" id="SVA94012.1"/>
    </source>
</evidence>